<comment type="similarity">
    <text evidence="12">Belongs to the cytochrome b561 family.</text>
</comment>
<evidence type="ECO:0000256" key="5">
    <source>
        <dbReference type="ARBA" id="ARBA00022617"/>
    </source>
</evidence>
<evidence type="ECO:0000256" key="10">
    <source>
        <dbReference type="ARBA" id="ARBA00023004"/>
    </source>
</evidence>
<keyword evidence="6 13" id="KW-0812">Transmembrane</keyword>
<keyword evidence="7" id="KW-0479">Metal-binding</keyword>
<keyword evidence="5" id="KW-0349">Heme</keyword>
<dbReference type="InterPro" id="IPR016174">
    <property type="entry name" value="Di-haem_cyt_TM"/>
</dbReference>
<keyword evidence="9 13" id="KW-1133">Transmembrane helix</keyword>
<comment type="caution">
    <text evidence="15">The sequence shown here is derived from an EMBL/GenBank/DDBJ whole genome shotgun (WGS) entry which is preliminary data.</text>
</comment>
<feature type="transmembrane region" description="Helical" evidence="13">
    <location>
        <begin position="141"/>
        <end position="164"/>
    </location>
</feature>
<keyword evidence="16" id="KW-1185">Reference proteome</keyword>
<dbReference type="Pfam" id="PF01292">
    <property type="entry name" value="Ni_hydr_CYTB"/>
    <property type="match status" value="1"/>
</dbReference>
<evidence type="ECO:0000313" key="15">
    <source>
        <dbReference type="EMBL" id="MBP2293629.1"/>
    </source>
</evidence>
<dbReference type="InterPro" id="IPR011577">
    <property type="entry name" value="Cyt_b561_bac/Ni-Hgenase"/>
</dbReference>
<dbReference type="PANTHER" id="PTHR30529">
    <property type="entry name" value="CYTOCHROME B561"/>
    <property type="match status" value="1"/>
</dbReference>
<dbReference type="PANTHER" id="PTHR30529:SF6">
    <property type="entry name" value="BLL0291 PROTEIN"/>
    <property type="match status" value="1"/>
</dbReference>
<gene>
    <name evidence="15" type="ORF">J2851_003413</name>
</gene>
<evidence type="ECO:0000256" key="7">
    <source>
        <dbReference type="ARBA" id="ARBA00022723"/>
    </source>
</evidence>
<proteinExistence type="inferred from homology"/>
<feature type="transmembrane region" description="Helical" evidence="13">
    <location>
        <begin position="45"/>
        <end position="62"/>
    </location>
</feature>
<dbReference type="InterPro" id="IPR052168">
    <property type="entry name" value="Cytochrome_b561_oxidase"/>
</dbReference>
<comment type="subcellular location">
    <subcellularLocation>
        <location evidence="2">Cell membrane</location>
        <topology evidence="2">Multi-pass membrane protein</topology>
    </subcellularLocation>
</comment>
<evidence type="ECO:0000256" key="3">
    <source>
        <dbReference type="ARBA" id="ARBA00022448"/>
    </source>
</evidence>
<evidence type="ECO:0000313" key="16">
    <source>
        <dbReference type="Proteomes" id="UP000781958"/>
    </source>
</evidence>
<name>A0ABS4SN18_9PROT</name>
<evidence type="ECO:0000256" key="11">
    <source>
        <dbReference type="ARBA" id="ARBA00023136"/>
    </source>
</evidence>
<evidence type="ECO:0000256" key="4">
    <source>
        <dbReference type="ARBA" id="ARBA00022475"/>
    </source>
</evidence>
<keyword evidence="4" id="KW-1003">Cell membrane</keyword>
<keyword evidence="3" id="KW-0813">Transport</keyword>
<evidence type="ECO:0000256" key="8">
    <source>
        <dbReference type="ARBA" id="ARBA00022982"/>
    </source>
</evidence>
<protein>
    <submittedName>
        <fullName evidence="15">Cytochrome b561</fullName>
    </submittedName>
</protein>
<keyword evidence="11 13" id="KW-0472">Membrane</keyword>
<evidence type="ECO:0000256" key="1">
    <source>
        <dbReference type="ARBA" id="ARBA00001970"/>
    </source>
</evidence>
<sequence length="188" mass="20179">MTSTTLFPAVSRLLHWLMAVMILAMLFIGVGMVTSPDWYHWLLSVHRPLGAAILVLAALRLLNRQLNPPPPLPRDMPSPMKAMAHLSHVALYALMFAVPLAGWGALSAGGYPIVLYGAIHLPPILPQGAALYTALHMAHEILALLLFATFLAHLGAALAHALVFRDGVFESMASLKAAASRQAEPGAR</sequence>
<evidence type="ECO:0000259" key="14">
    <source>
        <dbReference type="Pfam" id="PF01292"/>
    </source>
</evidence>
<evidence type="ECO:0000256" key="2">
    <source>
        <dbReference type="ARBA" id="ARBA00004651"/>
    </source>
</evidence>
<keyword evidence="8" id="KW-0249">Electron transport</keyword>
<comment type="cofactor">
    <cofactor evidence="1">
        <name>heme b</name>
        <dbReference type="ChEBI" id="CHEBI:60344"/>
    </cofactor>
</comment>
<dbReference type="EMBL" id="JAGINP010000012">
    <property type="protein sequence ID" value="MBP2293629.1"/>
    <property type="molecule type" value="Genomic_DNA"/>
</dbReference>
<dbReference type="RefSeq" id="WP_209767561.1">
    <property type="nucleotide sequence ID" value="NZ_JAGINP010000012.1"/>
</dbReference>
<keyword evidence="10" id="KW-0408">Iron</keyword>
<dbReference type="Proteomes" id="UP000781958">
    <property type="component" value="Unassembled WGS sequence"/>
</dbReference>
<accession>A0ABS4SN18</accession>
<dbReference type="SUPFAM" id="SSF81342">
    <property type="entry name" value="Transmembrane di-heme cytochromes"/>
    <property type="match status" value="1"/>
</dbReference>
<reference evidence="15 16" key="1">
    <citation type="submission" date="2021-03" db="EMBL/GenBank/DDBJ databases">
        <title>Genomic Encyclopedia of Type Strains, Phase III (KMG-III): the genomes of soil and plant-associated and newly described type strains.</title>
        <authorList>
            <person name="Whitman W."/>
        </authorList>
    </citation>
    <scope>NUCLEOTIDE SEQUENCE [LARGE SCALE GENOMIC DNA]</scope>
    <source>
        <strain evidence="15 16">IMMIB AFH-6</strain>
    </source>
</reference>
<feature type="domain" description="Cytochrome b561 bacterial/Ni-hydrogenase" evidence="14">
    <location>
        <begin position="7"/>
        <end position="172"/>
    </location>
</feature>
<evidence type="ECO:0000256" key="6">
    <source>
        <dbReference type="ARBA" id="ARBA00022692"/>
    </source>
</evidence>
<feature type="transmembrane region" description="Helical" evidence="13">
    <location>
        <begin position="82"/>
        <end position="106"/>
    </location>
</feature>
<feature type="transmembrane region" description="Helical" evidence="13">
    <location>
        <begin position="113"/>
        <end position="135"/>
    </location>
</feature>
<organism evidence="15 16">
    <name type="scientific">Azospirillum rugosum</name>
    <dbReference type="NCBI Taxonomy" id="416170"/>
    <lineage>
        <taxon>Bacteria</taxon>
        <taxon>Pseudomonadati</taxon>
        <taxon>Pseudomonadota</taxon>
        <taxon>Alphaproteobacteria</taxon>
        <taxon>Rhodospirillales</taxon>
        <taxon>Azospirillaceae</taxon>
        <taxon>Azospirillum</taxon>
    </lineage>
</organism>
<evidence type="ECO:0000256" key="12">
    <source>
        <dbReference type="ARBA" id="ARBA00037975"/>
    </source>
</evidence>
<feature type="transmembrane region" description="Helical" evidence="13">
    <location>
        <begin position="13"/>
        <end position="33"/>
    </location>
</feature>
<evidence type="ECO:0000256" key="9">
    <source>
        <dbReference type="ARBA" id="ARBA00022989"/>
    </source>
</evidence>
<evidence type="ECO:0000256" key="13">
    <source>
        <dbReference type="SAM" id="Phobius"/>
    </source>
</evidence>